<dbReference type="Proteomes" id="UP000178168">
    <property type="component" value="Unassembled WGS sequence"/>
</dbReference>
<name>A0A1G2SIY4_9BACT</name>
<dbReference type="EMBL" id="MHUZ01000032">
    <property type="protein sequence ID" value="OHA85015.1"/>
    <property type="molecule type" value="Genomic_DNA"/>
</dbReference>
<sequence>MSSPDDDSQNLLALICLELLKRSKMYEILDQSSVTVTRLCALGGIDVDTEALMELCAFAEKEYGMGIDPGEIEELLKEGKALLAQNPDPEGESVADTPTLH</sequence>
<reference evidence="2 3" key="1">
    <citation type="journal article" date="2016" name="Nat. Commun.">
        <title>Thousands of microbial genomes shed light on interconnected biogeochemical processes in an aquifer system.</title>
        <authorList>
            <person name="Anantharaman K."/>
            <person name="Brown C.T."/>
            <person name="Hug L.A."/>
            <person name="Sharon I."/>
            <person name="Castelle C.J."/>
            <person name="Probst A.J."/>
            <person name="Thomas B.C."/>
            <person name="Singh A."/>
            <person name="Wilkins M.J."/>
            <person name="Karaoz U."/>
            <person name="Brodie E.L."/>
            <person name="Williams K.H."/>
            <person name="Hubbard S.S."/>
            <person name="Banfield J.F."/>
        </authorList>
    </citation>
    <scope>NUCLEOTIDE SEQUENCE [LARGE SCALE GENOMIC DNA]</scope>
</reference>
<evidence type="ECO:0000313" key="2">
    <source>
        <dbReference type="EMBL" id="OHA85015.1"/>
    </source>
</evidence>
<accession>A0A1G2SIY4</accession>
<gene>
    <name evidence="2" type="ORF">A2591_02235</name>
</gene>
<protein>
    <submittedName>
        <fullName evidence="2">Uncharacterized protein</fullName>
    </submittedName>
</protein>
<proteinExistence type="predicted"/>
<comment type="caution">
    <text evidence="2">The sequence shown here is derived from an EMBL/GenBank/DDBJ whole genome shotgun (WGS) entry which is preliminary data.</text>
</comment>
<organism evidence="2 3">
    <name type="scientific">Candidatus Yonathbacteria bacterium RIFOXYD1_FULL_52_36</name>
    <dbReference type="NCBI Taxonomy" id="1802730"/>
    <lineage>
        <taxon>Bacteria</taxon>
        <taxon>Candidatus Yonathiibacteriota</taxon>
    </lineage>
</organism>
<evidence type="ECO:0000313" key="3">
    <source>
        <dbReference type="Proteomes" id="UP000178168"/>
    </source>
</evidence>
<feature type="region of interest" description="Disordered" evidence="1">
    <location>
        <begin position="82"/>
        <end position="101"/>
    </location>
</feature>
<dbReference type="AlphaFoldDB" id="A0A1G2SIY4"/>
<evidence type="ECO:0000256" key="1">
    <source>
        <dbReference type="SAM" id="MobiDB-lite"/>
    </source>
</evidence>